<dbReference type="AlphaFoldDB" id="A0A813VDY4"/>
<dbReference type="PANTHER" id="PTHR31077">
    <property type="entry name" value="U4/U6.U5 SMALL NUCLEAR RIBONUCLEOPROTEIN 27 KDA PROTEIN"/>
    <property type="match status" value="1"/>
</dbReference>
<evidence type="ECO:0000256" key="8">
    <source>
        <dbReference type="ARBA" id="ARBA00023242"/>
    </source>
</evidence>
<name>A0A813VDY4_ADIRI</name>
<evidence type="ECO:0000313" key="13">
    <source>
        <dbReference type="EMBL" id="CAF1500538.1"/>
    </source>
</evidence>
<keyword evidence="6" id="KW-0507">mRNA processing</keyword>
<evidence type="ECO:0000256" key="7">
    <source>
        <dbReference type="ARBA" id="ARBA00023187"/>
    </source>
</evidence>
<evidence type="ECO:0000256" key="10">
    <source>
        <dbReference type="SAM" id="MobiDB-lite"/>
    </source>
</evidence>
<dbReference type="GO" id="GO:0006397">
    <property type="term" value="P:mRNA processing"/>
    <property type="evidence" value="ECO:0007669"/>
    <property type="project" value="UniProtKB-KW"/>
</dbReference>
<dbReference type="GO" id="GO:0071011">
    <property type="term" value="C:precatalytic spliceosome"/>
    <property type="evidence" value="ECO:0007669"/>
    <property type="project" value="TreeGrafter"/>
</dbReference>
<organism evidence="12 15">
    <name type="scientific">Adineta ricciae</name>
    <name type="common">Rotifer</name>
    <dbReference type="NCBI Taxonomy" id="249248"/>
    <lineage>
        <taxon>Eukaryota</taxon>
        <taxon>Metazoa</taxon>
        <taxon>Spiralia</taxon>
        <taxon>Gnathifera</taxon>
        <taxon>Rotifera</taxon>
        <taxon>Eurotatoria</taxon>
        <taxon>Bdelloidea</taxon>
        <taxon>Adinetida</taxon>
        <taxon>Adinetidae</taxon>
        <taxon>Adineta</taxon>
    </lineage>
</organism>
<keyword evidence="7" id="KW-0508">mRNA splicing</keyword>
<comment type="function">
    <text evidence="1">May play a role in mRNA splicing.</text>
</comment>
<dbReference type="GO" id="GO:0008380">
    <property type="term" value="P:RNA splicing"/>
    <property type="evidence" value="ECO:0007669"/>
    <property type="project" value="UniProtKB-KW"/>
</dbReference>
<feature type="domain" description="U4/U6.U5 small nuclear ribonucleoprotein 27kDa protein" evidence="11">
    <location>
        <begin position="111"/>
        <end position="167"/>
    </location>
</feature>
<dbReference type="EMBL" id="CAJNOR010004415">
    <property type="protein sequence ID" value="CAF1500538.1"/>
    <property type="molecule type" value="Genomic_DNA"/>
</dbReference>
<protein>
    <recommendedName>
        <fullName evidence="5">U4/U6.U5 small nuclear ribonucleoprotein 27 kDa protein</fullName>
    </recommendedName>
    <alternativeName>
        <fullName evidence="9">U4/U6.U5 tri-snRNP-associated protein 3</fullName>
    </alternativeName>
</protein>
<comment type="caution">
    <text evidence="12">The sequence shown here is derived from an EMBL/GenBank/DDBJ whole genome shotgun (WGS) entry which is preliminary data.</text>
</comment>
<dbReference type="Pfam" id="PF08648">
    <property type="entry name" value="SNRNP27"/>
    <property type="match status" value="1"/>
</dbReference>
<evidence type="ECO:0000256" key="9">
    <source>
        <dbReference type="ARBA" id="ARBA00031864"/>
    </source>
</evidence>
<evidence type="ECO:0000256" key="1">
    <source>
        <dbReference type="ARBA" id="ARBA00003632"/>
    </source>
</evidence>
<feature type="compositionally biased region" description="Basic and acidic residues" evidence="10">
    <location>
        <begin position="45"/>
        <end position="71"/>
    </location>
</feature>
<evidence type="ECO:0000256" key="2">
    <source>
        <dbReference type="ARBA" id="ARBA00004123"/>
    </source>
</evidence>
<evidence type="ECO:0000313" key="14">
    <source>
        <dbReference type="Proteomes" id="UP000663828"/>
    </source>
</evidence>
<dbReference type="EMBL" id="CAJNOJ010000021">
    <property type="protein sequence ID" value="CAF0844044.1"/>
    <property type="molecule type" value="Genomic_DNA"/>
</dbReference>
<evidence type="ECO:0000256" key="3">
    <source>
        <dbReference type="ARBA" id="ARBA00008218"/>
    </source>
</evidence>
<evidence type="ECO:0000256" key="6">
    <source>
        <dbReference type="ARBA" id="ARBA00022664"/>
    </source>
</evidence>
<dbReference type="Proteomes" id="UP000663852">
    <property type="component" value="Unassembled WGS sequence"/>
</dbReference>
<reference evidence="12" key="1">
    <citation type="submission" date="2021-02" db="EMBL/GenBank/DDBJ databases">
        <authorList>
            <person name="Nowell W R."/>
        </authorList>
    </citation>
    <scope>NUCLEOTIDE SEQUENCE</scope>
</reference>
<feature type="region of interest" description="Disordered" evidence="10">
    <location>
        <begin position="1"/>
        <end position="98"/>
    </location>
</feature>
<comment type="similarity">
    <text evidence="3">Belongs to the SNUT3 family.</text>
</comment>
<evidence type="ECO:0000256" key="5">
    <source>
        <dbReference type="ARBA" id="ARBA00014357"/>
    </source>
</evidence>
<dbReference type="PANTHER" id="PTHR31077:SF1">
    <property type="entry name" value="U4_U6.U5 SMALL NUCLEAR RIBONUCLEOPROTEIN 27 KDA PROTEIN"/>
    <property type="match status" value="1"/>
</dbReference>
<dbReference type="InterPro" id="IPR013957">
    <property type="entry name" value="SNRNP27"/>
</dbReference>
<evidence type="ECO:0000259" key="11">
    <source>
        <dbReference type="Pfam" id="PF08648"/>
    </source>
</evidence>
<dbReference type="OrthoDB" id="21368at2759"/>
<keyword evidence="14" id="KW-1185">Reference proteome</keyword>
<feature type="compositionally biased region" description="Basic residues" evidence="10">
    <location>
        <begin position="32"/>
        <end position="44"/>
    </location>
</feature>
<evidence type="ECO:0000313" key="15">
    <source>
        <dbReference type="Proteomes" id="UP000663852"/>
    </source>
</evidence>
<dbReference type="Proteomes" id="UP000663828">
    <property type="component" value="Unassembled WGS sequence"/>
</dbReference>
<comment type="subcellular location">
    <subcellularLocation>
        <location evidence="2">Nucleus</location>
    </subcellularLocation>
</comment>
<proteinExistence type="inferred from homology"/>
<evidence type="ECO:0000256" key="4">
    <source>
        <dbReference type="ARBA" id="ARBA00011825"/>
    </source>
</evidence>
<evidence type="ECO:0000313" key="12">
    <source>
        <dbReference type="EMBL" id="CAF0844044.1"/>
    </source>
</evidence>
<accession>A0A813VDY4</accession>
<feature type="compositionally biased region" description="Basic and acidic residues" evidence="10">
    <location>
        <begin position="89"/>
        <end position="98"/>
    </location>
</feature>
<comment type="subunit">
    <text evidence="4">Part of a tri-snRNP complex.</text>
</comment>
<keyword evidence="8" id="KW-0539">Nucleus</keyword>
<gene>
    <name evidence="12" type="ORF">EDS130_LOCUS6975</name>
    <name evidence="13" type="ORF">XAT740_LOCUS39629</name>
</gene>
<sequence length="168" mass="19494">MPRSRSRSRSPKDRYAGSGRHRGSGPSTSGSNRRRNSRSRSRSPRNRDRTYRDRDRERERDRHPVRSDRSGKRYSRSRSPSPKAFGNKVVDKRAEPAKRIFDPSELQGKTEDEIEMMKTMGFATFDSTKGKHTDGSTNAFAANIQQKRRYRQYMNRKGGFNRPLDPIA</sequence>